<evidence type="ECO:0000256" key="6">
    <source>
        <dbReference type="ARBA" id="ARBA00023136"/>
    </source>
</evidence>
<feature type="transmembrane region" description="Helical" evidence="10">
    <location>
        <begin position="463"/>
        <end position="484"/>
    </location>
</feature>
<proteinExistence type="inferred from homology"/>
<reference evidence="12" key="2">
    <citation type="submission" date="2023-06" db="EMBL/GenBank/DDBJ databases">
        <authorList>
            <consortium name="Lawrence Berkeley National Laboratory"/>
            <person name="Haridas S."/>
            <person name="Hensen N."/>
            <person name="Bonometti L."/>
            <person name="Westerberg I."/>
            <person name="Brannstrom I.O."/>
            <person name="Guillou S."/>
            <person name="Cros-Aarteil S."/>
            <person name="Calhoun S."/>
            <person name="Kuo A."/>
            <person name="Mondo S."/>
            <person name="Pangilinan J."/>
            <person name="Riley R."/>
            <person name="LaButti K."/>
            <person name="Andreopoulos B."/>
            <person name="Lipzen A."/>
            <person name="Chen C."/>
            <person name="Yanf M."/>
            <person name="Daum C."/>
            <person name="Ng V."/>
            <person name="Clum A."/>
            <person name="Steindorff A."/>
            <person name="Ohm R."/>
            <person name="Martin F."/>
            <person name="Silar P."/>
            <person name="Natvig D."/>
            <person name="Lalanne C."/>
            <person name="Gautier V."/>
            <person name="Ament-velasquez S.L."/>
            <person name="Kruys A."/>
            <person name="Hutchinson M.I."/>
            <person name="Powell A.J."/>
            <person name="Barry K."/>
            <person name="Miller A.N."/>
            <person name="Grigoriev I.V."/>
            <person name="Debuchy R."/>
            <person name="Gladieux P."/>
            <person name="Thoren M.H."/>
            <person name="Johannesson H."/>
        </authorList>
    </citation>
    <scope>NUCLEOTIDE SEQUENCE</scope>
    <source>
        <strain evidence="12">CBS 232.78</strain>
    </source>
</reference>
<feature type="transmembrane region" description="Helical" evidence="10">
    <location>
        <begin position="198"/>
        <end position="219"/>
    </location>
</feature>
<evidence type="ECO:0000256" key="3">
    <source>
        <dbReference type="ARBA" id="ARBA00022448"/>
    </source>
</evidence>
<sequence>MGLSARLLRKIVRNEAMLTDPEEIYGWRVYLLACSACFGAMSFGWDSSVIGGVIVLPPFVEDFGLGDKGSVASANLSANIVSTLQAGCFLGALIASPLTDRFGRKWCLIGVSMVILIGVIMQSAANGNLGPMYAGRFIAGMGVGAASTINPIYVSENAPRAIRGLLTGLYQLFIVTGGMIAFWINYSVSIHFTGKMMYVFPLAVQALPAVLLCLCMLLCQESPRWLARKDRWEEAKAVLSRTRNLPPTHPYLQEEFQEIVDQLEHERRLIGDATFWNLQREMWLIPGNRKRAIISIVLMICQQMTGTNAINTYAPTIFQNLGLTGTSTSLFSTGIYGIVKVTSCIVFLLFMVDSLGRRRSLLWTSIAQGLAMFYIGLYVRISPPRKGENVPPAGYFALVCIFLFAAFFQFGWGPTCWIYASEIPTARLRSVNVAFAAATQWLFNFVVARAVPTMLVTVGSDGYGTYLIFGSFCFSMFFFVWFFIPETKGMSLEAMDALFGVTDAPEKSPLTEEEQREHAGNGNGNGNGGSQAQPKTAGKETTVGLAA</sequence>
<dbReference type="SUPFAM" id="SSF103473">
    <property type="entry name" value="MFS general substrate transporter"/>
    <property type="match status" value="1"/>
</dbReference>
<feature type="transmembrane region" description="Helical" evidence="10">
    <location>
        <begin position="166"/>
        <end position="186"/>
    </location>
</feature>
<organism evidence="12 13">
    <name type="scientific">Podospora didyma</name>
    <dbReference type="NCBI Taxonomy" id="330526"/>
    <lineage>
        <taxon>Eukaryota</taxon>
        <taxon>Fungi</taxon>
        <taxon>Dikarya</taxon>
        <taxon>Ascomycota</taxon>
        <taxon>Pezizomycotina</taxon>
        <taxon>Sordariomycetes</taxon>
        <taxon>Sordariomycetidae</taxon>
        <taxon>Sordariales</taxon>
        <taxon>Podosporaceae</taxon>
        <taxon>Podospora</taxon>
    </lineage>
</organism>
<dbReference type="InterPro" id="IPR003663">
    <property type="entry name" value="Sugar/inositol_transpt"/>
</dbReference>
<dbReference type="InterPro" id="IPR005828">
    <property type="entry name" value="MFS_sugar_transport-like"/>
</dbReference>
<evidence type="ECO:0000256" key="1">
    <source>
        <dbReference type="ARBA" id="ARBA00004141"/>
    </source>
</evidence>
<dbReference type="GO" id="GO:0016020">
    <property type="term" value="C:membrane"/>
    <property type="evidence" value="ECO:0007669"/>
    <property type="project" value="UniProtKB-SubCell"/>
</dbReference>
<evidence type="ECO:0000256" key="10">
    <source>
        <dbReference type="SAM" id="Phobius"/>
    </source>
</evidence>
<feature type="transmembrane region" description="Helical" evidence="10">
    <location>
        <begin position="393"/>
        <end position="419"/>
    </location>
</feature>
<evidence type="ECO:0000259" key="11">
    <source>
        <dbReference type="PROSITE" id="PS50850"/>
    </source>
</evidence>
<dbReference type="GO" id="GO:0005351">
    <property type="term" value="F:carbohydrate:proton symporter activity"/>
    <property type="evidence" value="ECO:0007669"/>
    <property type="project" value="TreeGrafter"/>
</dbReference>
<dbReference type="PANTHER" id="PTHR48022">
    <property type="entry name" value="PLASTIDIC GLUCOSE TRANSPORTER 4"/>
    <property type="match status" value="1"/>
</dbReference>
<evidence type="ECO:0000256" key="4">
    <source>
        <dbReference type="ARBA" id="ARBA00022692"/>
    </source>
</evidence>
<comment type="subcellular location">
    <subcellularLocation>
        <location evidence="1">Membrane</location>
        <topology evidence="1">Multi-pass membrane protein</topology>
    </subcellularLocation>
</comment>
<keyword evidence="4 10" id="KW-0812">Transmembrane</keyword>
<dbReference type="PROSITE" id="PS00216">
    <property type="entry name" value="SUGAR_TRANSPORT_1"/>
    <property type="match status" value="1"/>
</dbReference>
<dbReference type="InterPro" id="IPR020846">
    <property type="entry name" value="MFS_dom"/>
</dbReference>
<reference evidence="12" key="1">
    <citation type="journal article" date="2023" name="Mol. Phylogenet. Evol.">
        <title>Genome-scale phylogeny and comparative genomics of the fungal order Sordariales.</title>
        <authorList>
            <person name="Hensen N."/>
            <person name="Bonometti L."/>
            <person name="Westerberg I."/>
            <person name="Brannstrom I.O."/>
            <person name="Guillou S."/>
            <person name="Cros-Aarteil S."/>
            <person name="Calhoun S."/>
            <person name="Haridas S."/>
            <person name="Kuo A."/>
            <person name="Mondo S."/>
            <person name="Pangilinan J."/>
            <person name="Riley R."/>
            <person name="LaButti K."/>
            <person name="Andreopoulos B."/>
            <person name="Lipzen A."/>
            <person name="Chen C."/>
            <person name="Yan M."/>
            <person name="Daum C."/>
            <person name="Ng V."/>
            <person name="Clum A."/>
            <person name="Steindorff A."/>
            <person name="Ohm R.A."/>
            <person name="Martin F."/>
            <person name="Silar P."/>
            <person name="Natvig D.O."/>
            <person name="Lalanne C."/>
            <person name="Gautier V."/>
            <person name="Ament-Velasquez S.L."/>
            <person name="Kruys A."/>
            <person name="Hutchinson M.I."/>
            <person name="Powell A.J."/>
            <person name="Barry K."/>
            <person name="Miller A.N."/>
            <person name="Grigoriev I.V."/>
            <person name="Debuchy R."/>
            <person name="Gladieux P."/>
            <person name="Hiltunen Thoren M."/>
            <person name="Johannesson H."/>
        </authorList>
    </citation>
    <scope>NUCLEOTIDE SEQUENCE</scope>
    <source>
        <strain evidence="12">CBS 232.78</strain>
    </source>
</reference>
<dbReference type="PANTHER" id="PTHR48022:SF21">
    <property type="entry name" value="QUINATE TRANSPORTER, PUTATIVE (AFU_ORTHOLOGUE AFUA_6G06960)-RELATED"/>
    <property type="match status" value="1"/>
</dbReference>
<feature type="transmembrane region" description="Helical" evidence="10">
    <location>
        <begin position="330"/>
        <end position="350"/>
    </location>
</feature>
<feature type="transmembrane region" description="Helical" evidence="10">
    <location>
        <begin position="431"/>
        <end position="451"/>
    </location>
</feature>
<dbReference type="EMBL" id="JAULSW010000001">
    <property type="protein sequence ID" value="KAK3393912.1"/>
    <property type="molecule type" value="Genomic_DNA"/>
</dbReference>
<feature type="domain" description="Major facilitator superfamily (MFS) profile" evidence="11">
    <location>
        <begin position="32"/>
        <end position="488"/>
    </location>
</feature>
<feature type="transmembrane region" description="Helical" evidence="10">
    <location>
        <begin position="106"/>
        <end position="125"/>
    </location>
</feature>
<dbReference type="AlphaFoldDB" id="A0AAE0P5V5"/>
<evidence type="ECO:0000313" key="13">
    <source>
        <dbReference type="Proteomes" id="UP001285441"/>
    </source>
</evidence>
<dbReference type="PRINTS" id="PR00171">
    <property type="entry name" value="SUGRTRNSPORT"/>
</dbReference>
<comment type="caution">
    <text evidence="12">The sequence shown here is derived from an EMBL/GenBank/DDBJ whole genome shotgun (WGS) entry which is preliminary data.</text>
</comment>
<feature type="transmembrane region" description="Helical" evidence="10">
    <location>
        <begin position="292"/>
        <end position="310"/>
    </location>
</feature>
<dbReference type="InterPro" id="IPR050360">
    <property type="entry name" value="MFS_Sugar_Transporters"/>
</dbReference>
<feature type="transmembrane region" description="Helical" evidence="10">
    <location>
        <begin position="137"/>
        <end position="154"/>
    </location>
</feature>
<evidence type="ECO:0000256" key="8">
    <source>
        <dbReference type="RuleBase" id="RU003346"/>
    </source>
</evidence>
<name>A0AAE0P5V5_9PEZI</name>
<dbReference type="PROSITE" id="PS50850">
    <property type="entry name" value="MFS"/>
    <property type="match status" value="1"/>
</dbReference>
<gene>
    <name evidence="12" type="ORF">B0H63DRAFT_30529</name>
</gene>
<protein>
    <submittedName>
        <fullName evidence="12">General substrate transporter</fullName>
    </submittedName>
</protein>
<dbReference type="Gene3D" id="1.20.1250.20">
    <property type="entry name" value="MFS general substrate transporter like domains"/>
    <property type="match status" value="1"/>
</dbReference>
<keyword evidence="3 8" id="KW-0813">Transport</keyword>
<feature type="transmembrane region" description="Helical" evidence="10">
    <location>
        <begin position="362"/>
        <end position="381"/>
    </location>
</feature>
<dbReference type="Pfam" id="PF00083">
    <property type="entry name" value="Sugar_tr"/>
    <property type="match status" value="1"/>
</dbReference>
<feature type="transmembrane region" description="Helical" evidence="10">
    <location>
        <begin position="29"/>
        <end position="56"/>
    </location>
</feature>
<evidence type="ECO:0000256" key="2">
    <source>
        <dbReference type="ARBA" id="ARBA00010992"/>
    </source>
</evidence>
<keyword evidence="5 10" id="KW-1133">Transmembrane helix</keyword>
<keyword evidence="13" id="KW-1185">Reference proteome</keyword>
<dbReference type="FunFam" id="1.20.1250.20:FF:000026">
    <property type="entry name" value="MFS quinate transporter QutD"/>
    <property type="match status" value="1"/>
</dbReference>
<evidence type="ECO:0000313" key="12">
    <source>
        <dbReference type="EMBL" id="KAK3393912.1"/>
    </source>
</evidence>
<dbReference type="PROSITE" id="PS00217">
    <property type="entry name" value="SUGAR_TRANSPORT_2"/>
    <property type="match status" value="1"/>
</dbReference>
<feature type="compositionally biased region" description="Basic and acidic residues" evidence="9">
    <location>
        <begin position="506"/>
        <end position="519"/>
    </location>
</feature>
<dbReference type="InterPro" id="IPR005829">
    <property type="entry name" value="Sugar_transporter_CS"/>
</dbReference>
<comment type="similarity">
    <text evidence="2 8">Belongs to the major facilitator superfamily. Sugar transporter (TC 2.A.1.1) family.</text>
</comment>
<keyword evidence="7" id="KW-0325">Glycoprotein</keyword>
<dbReference type="NCBIfam" id="TIGR00879">
    <property type="entry name" value="SP"/>
    <property type="match status" value="1"/>
</dbReference>
<accession>A0AAE0P5V5</accession>
<keyword evidence="6 10" id="KW-0472">Membrane</keyword>
<feature type="region of interest" description="Disordered" evidence="9">
    <location>
        <begin position="506"/>
        <end position="547"/>
    </location>
</feature>
<feature type="transmembrane region" description="Helical" evidence="10">
    <location>
        <begin position="76"/>
        <end position="94"/>
    </location>
</feature>
<evidence type="ECO:0000256" key="9">
    <source>
        <dbReference type="SAM" id="MobiDB-lite"/>
    </source>
</evidence>
<evidence type="ECO:0000256" key="7">
    <source>
        <dbReference type="ARBA" id="ARBA00023180"/>
    </source>
</evidence>
<dbReference type="InterPro" id="IPR036259">
    <property type="entry name" value="MFS_trans_sf"/>
</dbReference>
<evidence type="ECO:0000256" key="5">
    <source>
        <dbReference type="ARBA" id="ARBA00022989"/>
    </source>
</evidence>
<dbReference type="Proteomes" id="UP001285441">
    <property type="component" value="Unassembled WGS sequence"/>
</dbReference>